<sequence length="75" mass="8756">MEKLWDLSYVGKGLFAIVGIWSSFLFLKVSQQKYSEQHLPKKLIITARKEVFASIDTLPNQFQSYRFPEKPPQAH</sequence>
<dbReference type="AlphaFoldDB" id="A0A9P6TEQ4"/>
<comment type="caution">
    <text evidence="2">The sequence shown here is derived from an EMBL/GenBank/DDBJ whole genome shotgun (WGS) entry which is preliminary data.</text>
</comment>
<gene>
    <name evidence="2" type="ORF">CROQUDRAFT_654190</name>
</gene>
<dbReference type="Proteomes" id="UP000886653">
    <property type="component" value="Unassembled WGS sequence"/>
</dbReference>
<evidence type="ECO:0000256" key="1">
    <source>
        <dbReference type="SAM" id="Phobius"/>
    </source>
</evidence>
<reference evidence="2" key="1">
    <citation type="submission" date="2013-11" db="EMBL/GenBank/DDBJ databases">
        <title>Genome sequence of the fusiform rust pathogen reveals effectors for host alternation and coevolution with pine.</title>
        <authorList>
            <consortium name="DOE Joint Genome Institute"/>
            <person name="Smith K."/>
            <person name="Pendleton A."/>
            <person name="Kubisiak T."/>
            <person name="Anderson C."/>
            <person name="Salamov A."/>
            <person name="Aerts A."/>
            <person name="Riley R."/>
            <person name="Clum A."/>
            <person name="Lindquist E."/>
            <person name="Ence D."/>
            <person name="Campbell M."/>
            <person name="Kronenberg Z."/>
            <person name="Feau N."/>
            <person name="Dhillon B."/>
            <person name="Hamelin R."/>
            <person name="Burleigh J."/>
            <person name="Smith J."/>
            <person name="Yandell M."/>
            <person name="Nelson C."/>
            <person name="Grigoriev I."/>
            <person name="Davis J."/>
        </authorList>
    </citation>
    <scope>NUCLEOTIDE SEQUENCE</scope>
    <source>
        <strain evidence="2">G11</strain>
    </source>
</reference>
<proteinExistence type="predicted"/>
<feature type="transmembrane region" description="Helical" evidence="1">
    <location>
        <begin position="6"/>
        <end position="27"/>
    </location>
</feature>
<evidence type="ECO:0000313" key="2">
    <source>
        <dbReference type="EMBL" id="KAG0149094.1"/>
    </source>
</evidence>
<keyword evidence="1" id="KW-1133">Transmembrane helix</keyword>
<accession>A0A9P6TEQ4</accession>
<keyword evidence="1" id="KW-0472">Membrane</keyword>
<keyword evidence="1" id="KW-0812">Transmembrane</keyword>
<organism evidence="2 3">
    <name type="scientific">Cronartium quercuum f. sp. fusiforme G11</name>
    <dbReference type="NCBI Taxonomy" id="708437"/>
    <lineage>
        <taxon>Eukaryota</taxon>
        <taxon>Fungi</taxon>
        <taxon>Dikarya</taxon>
        <taxon>Basidiomycota</taxon>
        <taxon>Pucciniomycotina</taxon>
        <taxon>Pucciniomycetes</taxon>
        <taxon>Pucciniales</taxon>
        <taxon>Coleosporiaceae</taxon>
        <taxon>Cronartium</taxon>
    </lineage>
</organism>
<dbReference type="OrthoDB" id="2517563at2759"/>
<keyword evidence="3" id="KW-1185">Reference proteome</keyword>
<name>A0A9P6TEQ4_9BASI</name>
<dbReference type="EMBL" id="MU167231">
    <property type="protein sequence ID" value="KAG0149094.1"/>
    <property type="molecule type" value="Genomic_DNA"/>
</dbReference>
<protein>
    <submittedName>
        <fullName evidence="2">Uncharacterized protein</fullName>
    </submittedName>
</protein>
<evidence type="ECO:0000313" key="3">
    <source>
        <dbReference type="Proteomes" id="UP000886653"/>
    </source>
</evidence>